<evidence type="ECO:0000313" key="2">
    <source>
        <dbReference type="Proteomes" id="UP000031952"/>
    </source>
</evidence>
<reference evidence="1 2" key="1">
    <citation type="submission" date="2014-12" db="EMBL/GenBank/DDBJ databases">
        <title>Whole genome sequence of Candidatus Rickettsia asemboensis strain NMRCii isolated from cat fleas in west Kenya.</title>
        <authorList>
            <person name="Jima D."/>
            <person name="Luce-Fedrow A."/>
            <person name="Yang Y."/>
            <person name="Maina A.N."/>
            <person name="Snesrud E.C."/>
            <person name="Jarman R.G."/>
            <person name="Richards A.L."/>
            <person name="Hang J."/>
        </authorList>
    </citation>
    <scope>NUCLEOTIDE SEQUENCE [LARGE SCALE GENOMIC DNA]</scope>
    <source>
        <strain evidence="1 2">NMRCii</strain>
    </source>
</reference>
<evidence type="ECO:0000313" key="1">
    <source>
        <dbReference type="EMBL" id="KIJ88292.1"/>
    </source>
</evidence>
<evidence type="ECO:0008006" key="3">
    <source>
        <dbReference type="Google" id="ProtNLM"/>
    </source>
</evidence>
<organism evidence="1 2">
    <name type="scientific">Rickettsia asembonensis</name>
    <dbReference type="NCBI Taxonomy" id="1068590"/>
    <lineage>
        <taxon>Bacteria</taxon>
        <taxon>Pseudomonadati</taxon>
        <taxon>Pseudomonadota</taxon>
        <taxon>Alphaproteobacteria</taxon>
        <taxon>Rickettsiales</taxon>
        <taxon>Rickettsiaceae</taxon>
        <taxon>Rickettsieae</taxon>
        <taxon>Rickettsia</taxon>
        <taxon>spotted fever group</taxon>
    </lineage>
</organism>
<sequence length="83" mass="9789">MPHSGATYVDKAYLCDCTKPVKDAATRKGVHLCAVKRNNMQDKNFDLDKYYTKIRAPFERVFSQDNKRVRYISKFESYNLKNF</sequence>
<comment type="caution">
    <text evidence="1">The sequence shown here is derived from an EMBL/GenBank/DDBJ whole genome shotgun (WGS) entry which is preliminary data.</text>
</comment>
<gene>
    <name evidence="1" type="ORF">SB78_06720</name>
</gene>
<keyword evidence="2" id="KW-1185">Reference proteome</keyword>
<dbReference type="AlphaFoldDB" id="A0A0C2LXZ4"/>
<dbReference type="EMBL" id="JWSW01000082">
    <property type="protein sequence ID" value="KIJ88292.1"/>
    <property type="molecule type" value="Genomic_DNA"/>
</dbReference>
<protein>
    <recommendedName>
        <fullName evidence="3">Transposase IS4-like domain-containing protein</fullName>
    </recommendedName>
</protein>
<accession>A0A0C2LXZ4</accession>
<name>A0A0C2LXZ4_9RICK</name>
<dbReference type="Proteomes" id="UP000031952">
    <property type="component" value="Unassembled WGS sequence"/>
</dbReference>
<proteinExistence type="predicted"/>